<dbReference type="EMBL" id="QGDL01000001">
    <property type="protein sequence ID" value="PWJ32122.1"/>
    <property type="molecule type" value="Genomic_DNA"/>
</dbReference>
<keyword evidence="6 10" id="KW-0067">ATP-binding</keyword>
<evidence type="ECO:0000256" key="7">
    <source>
        <dbReference type="ARBA" id="ARBA00022967"/>
    </source>
</evidence>
<accession>A0A2Y9B7Y6</accession>
<feature type="domain" description="ABC transporter" evidence="9">
    <location>
        <begin position="3"/>
        <end position="236"/>
    </location>
</feature>
<dbReference type="Gene3D" id="3.40.50.300">
    <property type="entry name" value="P-loop containing nucleotide triphosphate hydrolases"/>
    <property type="match status" value="1"/>
</dbReference>
<gene>
    <name evidence="10" type="ORF">A8806_101410</name>
</gene>
<dbReference type="SUPFAM" id="SSF52540">
    <property type="entry name" value="P-loop containing nucleoside triphosphate hydrolases"/>
    <property type="match status" value="1"/>
</dbReference>
<keyword evidence="5" id="KW-0547">Nucleotide-binding</keyword>
<dbReference type="PANTHER" id="PTHR43553:SF24">
    <property type="entry name" value="ENERGY-COUPLING FACTOR TRANSPORTER ATP-BINDING PROTEIN ECFA1"/>
    <property type="match status" value="1"/>
</dbReference>
<keyword evidence="3" id="KW-0813">Transport</keyword>
<evidence type="ECO:0000256" key="2">
    <source>
        <dbReference type="ARBA" id="ARBA00005417"/>
    </source>
</evidence>
<evidence type="ECO:0000256" key="6">
    <source>
        <dbReference type="ARBA" id="ARBA00022840"/>
    </source>
</evidence>
<dbReference type="GO" id="GO:0042626">
    <property type="term" value="F:ATPase-coupled transmembrane transporter activity"/>
    <property type="evidence" value="ECO:0007669"/>
    <property type="project" value="TreeGrafter"/>
</dbReference>
<protein>
    <submittedName>
        <fullName evidence="10">Energy-coupling factor transport system ATP-binding protein</fullName>
    </submittedName>
</protein>
<dbReference type="PROSITE" id="PS50893">
    <property type="entry name" value="ABC_TRANSPORTER_2"/>
    <property type="match status" value="1"/>
</dbReference>
<organism evidence="10 11">
    <name type="scientific">Faecalicatena orotica</name>
    <dbReference type="NCBI Taxonomy" id="1544"/>
    <lineage>
        <taxon>Bacteria</taxon>
        <taxon>Bacillati</taxon>
        <taxon>Bacillota</taxon>
        <taxon>Clostridia</taxon>
        <taxon>Lachnospirales</taxon>
        <taxon>Lachnospiraceae</taxon>
        <taxon>Faecalicatena</taxon>
    </lineage>
</organism>
<dbReference type="AlphaFoldDB" id="A0A2Y9B7Y6"/>
<evidence type="ECO:0000256" key="3">
    <source>
        <dbReference type="ARBA" id="ARBA00022448"/>
    </source>
</evidence>
<evidence type="ECO:0000256" key="5">
    <source>
        <dbReference type="ARBA" id="ARBA00022741"/>
    </source>
</evidence>
<dbReference type="GO" id="GO:0005524">
    <property type="term" value="F:ATP binding"/>
    <property type="evidence" value="ECO:0007669"/>
    <property type="project" value="UniProtKB-KW"/>
</dbReference>
<evidence type="ECO:0000259" key="9">
    <source>
        <dbReference type="PROSITE" id="PS50893"/>
    </source>
</evidence>
<dbReference type="GO" id="GO:0016887">
    <property type="term" value="F:ATP hydrolysis activity"/>
    <property type="evidence" value="ECO:0007669"/>
    <property type="project" value="InterPro"/>
</dbReference>
<sequence>MAIELKDVSFAYPNGYVANEGLNLVIKDGELLSIVGQNGAGKTTAVKLMNGLNKPSKGDVLVDGVNTKEKSCAWISKTVGYVFQNPDDQIFNSTALAEIEYMPRYMKLSEEEVKKRSSRAIEMTGISHYLKMNPLDIPYAIRKFVAIAAIIATQPKYLILDEPTAGQDKRGNEILENIIKELKRDGTGVIAITHDMDFVAKNFPRIVAMAHKNIIADGTAKEIFWNSAIVEESRIKKPQIAQVAERLNLPGSILFREELTNALR</sequence>
<name>A0A2Y9B7Y6_9FIRM</name>
<evidence type="ECO:0000256" key="8">
    <source>
        <dbReference type="ARBA" id="ARBA00023136"/>
    </source>
</evidence>
<dbReference type="InterPro" id="IPR050095">
    <property type="entry name" value="ECF_ABC_transporter_ATP-bd"/>
</dbReference>
<proteinExistence type="inferred from homology"/>
<comment type="caution">
    <text evidence="10">The sequence shown here is derived from an EMBL/GenBank/DDBJ whole genome shotgun (WGS) entry which is preliminary data.</text>
</comment>
<dbReference type="FunFam" id="3.40.50.300:FF:000224">
    <property type="entry name" value="Energy-coupling factor transporter ATP-binding protein EcfA"/>
    <property type="match status" value="1"/>
</dbReference>
<evidence type="ECO:0000256" key="4">
    <source>
        <dbReference type="ARBA" id="ARBA00022475"/>
    </source>
</evidence>
<dbReference type="GO" id="GO:0043190">
    <property type="term" value="C:ATP-binding cassette (ABC) transporter complex"/>
    <property type="evidence" value="ECO:0007669"/>
    <property type="project" value="TreeGrafter"/>
</dbReference>
<comment type="subcellular location">
    <subcellularLocation>
        <location evidence="1">Cell membrane</location>
        <topology evidence="1">Peripheral membrane protein</topology>
    </subcellularLocation>
</comment>
<dbReference type="SMART" id="SM00382">
    <property type="entry name" value="AAA"/>
    <property type="match status" value="1"/>
</dbReference>
<dbReference type="CDD" id="cd03225">
    <property type="entry name" value="ABC_cobalt_CbiO_domain1"/>
    <property type="match status" value="1"/>
</dbReference>
<dbReference type="Pfam" id="PF00005">
    <property type="entry name" value="ABC_tran"/>
    <property type="match status" value="1"/>
</dbReference>
<dbReference type="RefSeq" id="WP_181368548.1">
    <property type="nucleotide sequence ID" value="NZ_BAAACK010000007.1"/>
</dbReference>
<reference evidence="10 11" key="1">
    <citation type="submission" date="2018-05" db="EMBL/GenBank/DDBJ databases">
        <title>The Hungate 1000. A catalogue of reference genomes from the rumen microbiome.</title>
        <authorList>
            <person name="Kelly W."/>
        </authorList>
    </citation>
    <scope>NUCLEOTIDE SEQUENCE [LARGE SCALE GENOMIC DNA]</scope>
    <source>
        <strain evidence="10 11">NLAE-zl-C242</strain>
    </source>
</reference>
<keyword evidence="11" id="KW-1185">Reference proteome</keyword>
<dbReference type="InterPro" id="IPR003439">
    <property type="entry name" value="ABC_transporter-like_ATP-bd"/>
</dbReference>
<keyword evidence="8" id="KW-0472">Membrane</keyword>
<evidence type="ECO:0000313" key="11">
    <source>
        <dbReference type="Proteomes" id="UP000245845"/>
    </source>
</evidence>
<dbReference type="InterPro" id="IPR027417">
    <property type="entry name" value="P-loop_NTPase"/>
</dbReference>
<dbReference type="InterPro" id="IPR003593">
    <property type="entry name" value="AAA+_ATPase"/>
</dbReference>
<dbReference type="PANTHER" id="PTHR43553">
    <property type="entry name" value="HEAVY METAL TRANSPORTER"/>
    <property type="match status" value="1"/>
</dbReference>
<evidence type="ECO:0000256" key="1">
    <source>
        <dbReference type="ARBA" id="ARBA00004202"/>
    </source>
</evidence>
<dbReference type="Proteomes" id="UP000245845">
    <property type="component" value="Unassembled WGS sequence"/>
</dbReference>
<dbReference type="InterPro" id="IPR015856">
    <property type="entry name" value="ABC_transpr_CbiO/EcfA_su"/>
</dbReference>
<evidence type="ECO:0000313" key="10">
    <source>
        <dbReference type="EMBL" id="PWJ32122.1"/>
    </source>
</evidence>
<comment type="similarity">
    <text evidence="2">Belongs to the ABC transporter superfamily.</text>
</comment>
<keyword evidence="7" id="KW-1278">Translocase</keyword>
<keyword evidence="4" id="KW-1003">Cell membrane</keyword>